<dbReference type="Proteomes" id="UP000039865">
    <property type="component" value="Unassembled WGS sequence"/>
</dbReference>
<keyword evidence="5" id="KW-1185">Reference proteome</keyword>
<dbReference type="InterPro" id="IPR009091">
    <property type="entry name" value="RCC1/BLIP-II"/>
</dbReference>
<dbReference type="AlphaFoldDB" id="A0A078B9D4"/>
<dbReference type="SUPFAM" id="SSF50985">
    <property type="entry name" value="RCC1/BLIP-II"/>
    <property type="match status" value="1"/>
</dbReference>
<evidence type="ECO:0000256" key="3">
    <source>
        <dbReference type="SAM" id="MobiDB-lite"/>
    </source>
</evidence>
<feature type="region of interest" description="Disordered" evidence="3">
    <location>
        <begin position="782"/>
        <end position="839"/>
    </location>
</feature>
<dbReference type="PANTHER" id="PTHR45982:SF1">
    <property type="entry name" value="REGULATOR OF CHROMOSOME CONDENSATION"/>
    <property type="match status" value="1"/>
</dbReference>
<evidence type="ECO:0000313" key="4">
    <source>
        <dbReference type="EMBL" id="CDW90183.1"/>
    </source>
</evidence>
<accession>A0A078B9D4</accession>
<feature type="compositionally biased region" description="Basic and acidic residues" evidence="3">
    <location>
        <begin position="782"/>
        <end position="799"/>
    </location>
</feature>
<dbReference type="OrthoDB" id="10251955at2759"/>
<evidence type="ECO:0000256" key="2">
    <source>
        <dbReference type="PROSITE-ProRule" id="PRU00235"/>
    </source>
</evidence>
<feature type="repeat" description="Filamin" evidence="1">
    <location>
        <begin position="732"/>
        <end position="771"/>
    </location>
</feature>
<dbReference type="InterPro" id="IPR017868">
    <property type="entry name" value="Filamin/ABP280_repeat-like"/>
</dbReference>
<feature type="compositionally biased region" description="Basic and acidic residues" evidence="3">
    <location>
        <begin position="814"/>
        <end position="839"/>
    </location>
</feature>
<protein>
    <submittedName>
        <fullName evidence="4">Uncharacterized protein</fullName>
    </submittedName>
</protein>
<dbReference type="InParanoid" id="A0A078B9D4"/>
<proteinExistence type="predicted"/>
<evidence type="ECO:0000313" key="5">
    <source>
        <dbReference type="Proteomes" id="UP000039865"/>
    </source>
</evidence>
<dbReference type="PROSITE" id="PS50194">
    <property type="entry name" value="FILAMIN_REPEAT"/>
    <property type="match status" value="1"/>
</dbReference>
<feature type="compositionally biased region" description="Basic residues" evidence="3">
    <location>
        <begin position="800"/>
        <end position="813"/>
    </location>
</feature>
<reference evidence="4 5" key="1">
    <citation type="submission" date="2014-06" db="EMBL/GenBank/DDBJ databases">
        <authorList>
            <person name="Swart Estienne"/>
        </authorList>
    </citation>
    <scope>NUCLEOTIDE SEQUENCE [LARGE SCALE GENOMIC DNA]</scope>
    <source>
        <strain evidence="4 5">130c</strain>
    </source>
</reference>
<sequence>MERKTKAQQSLAGKIDKKTKRVLEDSDYSQDSDDQKTNNRNNGIKFDNIGMPDNDSDDDGSFLIGGNQQQMFSKFENKMKQTENSATIPELERELMQALQRDDKPMTVSALNALIWRMGENNKERKLEYLKKKYQLLKDLEQKRMCEEVMSEILRLDPTNATLKVEVIKKHFTSGNVWQGYTEYMRLEALAELRIQEDPHSQETITILSELEQLKYLIQINNAKLNEKGIYNQFKVTGSNINGTVGIGNEDESAEIVHQLPQFNNRKVYDIVLADFHSLVLASGCNCVDPFKDHCKGQELCNGGSVLMGWGFNIHGQVNGIPSDRPVLMPKIVPFFEGKKQVKLIAACRSRSIAITTENEVFEWGFTGEEGQQFQKLYEMPEEIVEVALGTEFNMFLTKNGNIWISGEISQEGENVINTWTGLINLTERMTEQERVKFKKICCGYSHALLIDENQKVYSFGAGLYGQLGLGLDQLKAKWPHPVQDVNDGGDEVLKIACGANFSLCYTDYGIIYYWGMLVPDNFDSIQWLPNFLTISLPKDLTYEQHQSFALTDIKATFREILACDTAGRIYHCDLNYTQTLKPYSQKLQKQIGSYGHKLLLGRSMHLFMQTLINPGQCQLQDIDSEMETLTDKNQVTVKLFDNYGEPHYFDPNLSFEELRHKVPISIVFNQSDNQVQVDYNHFSVYQIKGLREQVQPTKDQKSKDSKPPEDFFSYGINEFNQIKFKINYSVDTDDNSLINIKINPQQDGDFFIHVFIGNYEVQKSPQDVTICKSEEQKRQEMLAQEERERQDKFTEQKRQVKQRKLEHKLKKKNEKEEDKMRQHKLKEEQLQKKREQTEKRALEAVRRVKEAKEKELKVKEEERLMRKECRTGGGFNMARIKKEE</sequence>
<dbReference type="PROSITE" id="PS50012">
    <property type="entry name" value="RCC1_3"/>
    <property type="match status" value="1"/>
</dbReference>
<organism evidence="4 5">
    <name type="scientific">Stylonychia lemnae</name>
    <name type="common">Ciliate</name>
    <dbReference type="NCBI Taxonomy" id="5949"/>
    <lineage>
        <taxon>Eukaryota</taxon>
        <taxon>Sar</taxon>
        <taxon>Alveolata</taxon>
        <taxon>Ciliophora</taxon>
        <taxon>Intramacronucleata</taxon>
        <taxon>Spirotrichea</taxon>
        <taxon>Stichotrichia</taxon>
        <taxon>Sporadotrichida</taxon>
        <taxon>Oxytrichidae</taxon>
        <taxon>Stylonychinae</taxon>
        <taxon>Stylonychia</taxon>
    </lineage>
</organism>
<dbReference type="OMA" id="EGENVIN"/>
<dbReference type="InterPro" id="IPR051553">
    <property type="entry name" value="Ran_GTPase-activating"/>
</dbReference>
<name>A0A078B9D4_STYLE</name>
<feature type="repeat" description="RCC1" evidence="2">
    <location>
        <begin position="455"/>
        <end position="509"/>
    </location>
</feature>
<dbReference type="EMBL" id="CCKQ01018232">
    <property type="protein sequence ID" value="CDW90183.1"/>
    <property type="molecule type" value="Genomic_DNA"/>
</dbReference>
<dbReference type="PANTHER" id="PTHR45982">
    <property type="entry name" value="REGULATOR OF CHROMOSOME CONDENSATION"/>
    <property type="match status" value="1"/>
</dbReference>
<feature type="region of interest" description="Disordered" evidence="3">
    <location>
        <begin position="1"/>
        <end position="65"/>
    </location>
</feature>
<gene>
    <name evidence="4" type="primary">Contig6274.g6715</name>
    <name evidence="4" type="ORF">STYLEM_19324</name>
</gene>
<dbReference type="PROSITE" id="PS00626">
    <property type="entry name" value="RCC1_2"/>
    <property type="match status" value="1"/>
</dbReference>
<dbReference type="Pfam" id="PF00415">
    <property type="entry name" value="RCC1"/>
    <property type="match status" value="1"/>
</dbReference>
<evidence type="ECO:0000256" key="1">
    <source>
        <dbReference type="PROSITE-ProRule" id="PRU00087"/>
    </source>
</evidence>
<dbReference type="InterPro" id="IPR000408">
    <property type="entry name" value="Reg_chr_condens"/>
</dbReference>
<dbReference type="Gene3D" id="2.130.10.30">
    <property type="entry name" value="Regulator of chromosome condensation 1/beta-lactamase-inhibitor protein II"/>
    <property type="match status" value="1"/>
</dbReference>